<organism evidence="6">
    <name type="scientific">Selaginella moellendorffii</name>
    <name type="common">Spikemoss</name>
    <dbReference type="NCBI Taxonomy" id="88036"/>
    <lineage>
        <taxon>Eukaryota</taxon>
        <taxon>Viridiplantae</taxon>
        <taxon>Streptophyta</taxon>
        <taxon>Embryophyta</taxon>
        <taxon>Tracheophyta</taxon>
        <taxon>Lycopodiopsida</taxon>
        <taxon>Selaginellales</taxon>
        <taxon>Selaginellaceae</taxon>
        <taxon>Selaginella</taxon>
    </lineage>
</organism>
<dbReference type="InterPro" id="IPR011992">
    <property type="entry name" value="EF-hand-dom_pair"/>
</dbReference>
<gene>
    <name evidence="5" type="ORF">SELMODRAFT_425132</name>
</gene>
<dbReference type="OMA" id="AKHTITE"/>
<dbReference type="eggNOG" id="ENOG502R2TJ">
    <property type="taxonomic scope" value="Eukaryota"/>
</dbReference>
<dbReference type="PROSITE" id="PS00018">
    <property type="entry name" value="EF_HAND_1"/>
    <property type="match status" value="1"/>
</dbReference>
<feature type="region of interest" description="Disordered" evidence="3">
    <location>
        <begin position="652"/>
        <end position="777"/>
    </location>
</feature>
<dbReference type="InterPro" id="IPR018247">
    <property type="entry name" value="EF_Hand_1_Ca_BS"/>
</dbReference>
<reference evidence="5 6" key="1">
    <citation type="journal article" date="2011" name="Science">
        <title>The Selaginella genome identifies genetic changes associated with the evolution of vascular plants.</title>
        <authorList>
            <person name="Banks J.A."/>
            <person name="Nishiyama T."/>
            <person name="Hasebe M."/>
            <person name="Bowman J.L."/>
            <person name="Gribskov M."/>
            <person name="dePamphilis C."/>
            <person name="Albert V.A."/>
            <person name="Aono N."/>
            <person name="Aoyama T."/>
            <person name="Ambrose B.A."/>
            <person name="Ashton N.W."/>
            <person name="Axtell M.J."/>
            <person name="Barker E."/>
            <person name="Barker M.S."/>
            <person name="Bennetzen J.L."/>
            <person name="Bonawitz N.D."/>
            <person name="Chapple C."/>
            <person name="Cheng C."/>
            <person name="Correa L.G."/>
            <person name="Dacre M."/>
            <person name="DeBarry J."/>
            <person name="Dreyer I."/>
            <person name="Elias M."/>
            <person name="Engstrom E.M."/>
            <person name="Estelle M."/>
            <person name="Feng L."/>
            <person name="Finet C."/>
            <person name="Floyd S.K."/>
            <person name="Frommer W.B."/>
            <person name="Fujita T."/>
            <person name="Gramzow L."/>
            <person name="Gutensohn M."/>
            <person name="Harholt J."/>
            <person name="Hattori M."/>
            <person name="Heyl A."/>
            <person name="Hirai T."/>
            <person name="Hiwatashi Y."/>
            <person name="Ishikawa M."/>
            <person name="Iwata M."/>
            <person name="Karol K.G."/>
            <person name="Koehler B."/>
            <person name="Kolukisaoglu U."/>
            <person name="Kubo M."/>
            <person name="Kurata T."/>
            <person name="Lalonde S."/>
            <person name="Li K."/>
            <person name="Li Y."/>
            <person name="Litt A."/>
            <person name="Lyons E."/>
            <person name="Manning G."/>
            <person name="Maruyama T."/>
            <person name="Michael T.P."/>
            <person name="Mikami K."/>
            <person name="Miyazaki S."/>
            <person name="Morinaga S."/>
            <person name="Murata T."/>
            <person name="Mueller-Roeber B."/>
            <person name="Nelson D.R."/>
            <person name="Obara M."/>
            <person name="Oguri Y."/>
            <person name="Olmstead R.G."/>
            <person name="Onodera N."/>
            <person name="Petersen B.L."/>
            <person name="Pils B."/>
            <person name="Prigge M."/>
            <person name="Rensing S.A."/>
            <person name="Riano-Pachon D.M."/>
            <person name="Roberts A.W."/>
            <person name="Sato Y."/>
            <person name="Scheller H.V."/>
            <person name="Schulz B."/>
            <person name="Schulz C."/>
            <person name="Shakirov E.V."/>
            <person name="Shibagaki N."/>
            <person name="Shinohara N."/>
            <person name="Shippen D.E."/>
            <person name="Soerensen I."/>
            <person name="Sotooka R."/>
            <person name="Sugimoto N."/>
            <person name="Sugita M."/>
            <person name="Sumikawa N."/>
            <person name="Tanurdzic M."/>
            <person name="Theissen G."/>
            <person name="Ulvskov P."/>
            <person name="Wakazuki S."/>
            <person name="Weng J.K."/>
            <person name="Willats W.W."/>
            <person name="Wipf D."/>
            <person name="Wolf P.G."/>
            <person name="Yang L."/>
            <person name="Zimmer A.D."/>
            <person name="Zhu Q."/>
            <person name="Mitros T."/>
            <person name="Hellsten U."/>
            <person name="Loque D."/>
            <person name="Otillar R."/>
            <person name="Salamov A."/>
            <person name="Schmutz J."/>
            <person name="Shapiro H."/>
            <person name="Lindquist E."/>
            <person name="Lucas S."/>
            <person name="Rokhsar D."/>
            <person name="Grigoriev I.V."/>
        </authorList>
    </citation>
    <scope>NUCLEOTIDE SEQUENCE [LARGE SCALE GENOMIC DNA]</scope>
</reference>
<dbReference type="Proteomes" id="UP000001514">
    <property type="component" value="Unassembled WGS sequence"/>
</dbReference>
<dbReference type="STRING" id="88036.D8SS43"/>
<dbReference type="KEGG" id="smo:SELMODRAFT_425132"/>
<name>D8SS43_SELML</name>
<feature type="compositionally biased region" description="Low complexity" evidence="3">
    <location>
        <begin position="761"/>
        <end position="773"/>
    </location>
</feature>
<keyword evidence="2" id="KW-0175">Coiled coil</keyword>
<feature type="compositionally biased region" description="Basic and acidic residues" evidence="3">
    <location>
        <begin position="740"/>
        <end position="760"/>
    </location>
</feature>
<dbReference type="SUPFAM" id="SSF47473">
    <property type="entry name" value="EF-hand"/>
    <property type="match status" value="1"/>
</dbReference>
<dbReference type="PROSITE" id="PS50222">
    <property type="entry name" value="EF_HAND_2"/>
    <property type="match status" value="1"/>
</dbReference>
<proteinExistence type="predicted"/>
<evidence type="ECO:0000259" key="4">
    <source>
        <dbReference type="PROSITE" id="PS50222"/>
    </source>
</evidence>
<dbReference type="GO" id="GO:0005509">
    <property type="term" value="F:calcium ion binding"/>
    <property type="evidence" value="ECO:0007669"/>
    <property type="project" value="InterPro"/>
</dbReference>
<feature type="domain" description="EF-hand" evidence="4">
    <location>
        <begin position="1156"/>
        <end position="1191"/>
    </location>
</feature>
<evidence type="ECO:0000313" key="5">
    <source>
        <dbReference type="EMBL" id="EFJ12756.1"/>
    </source>
</evidence>
<feature type="region of interest" description="Disordered" evidence="3">
    <location>
        <begin position="332"/>
        <end position="367"/>
    </location>
</feature>
<dbReference type="EMBL" id="GL377637">
    <property type="protein sequence ID" value="EFJ12756.1"/>
    <property type="molecule type" value="Genomic_DNA"/>
</dbReference>
<evidence type="ECO:0000256" key="1">
    <source>
        <dbReference type="ARBA" id="ARBA00022837"/>
    </source>
</evidence>
<accession>D8SS43</accession>
<feature type="compositionally biased region" description="Basic and acidic residues" evidence="3">
    <location>
        <begin position="99"/>
        <end position="117"/>
    </location>
</feature>
<feature type="region of interest" description="Disordered" evidence="3">
    <location>
        <begin position="886"/>
        <end position="909"/>
    </location>
</feature>
<feature type="coiled-coil region" evidence="2">
    <location>
        <begin position="1356"/>
        <end position="1503"/>
    </location>
</feature>
<dbReference type="Gramene" id="EFJ12756">
    <property type="protein sequence ID" value="EFJ12756"/>
    <property type="gene ID" value="SELMODRAFT_425132"/>
</dbReference>
<dbReference type="InParanoid" id="D8SS43"/>
<keyword evidence="6" id="KW-1185">Reference proteome</keyword>
<feature type="coiled-coil region" evidence="2">
    <location>
        <begin position="534"/>
        <end position="568"/>
    </location>
</feature>
<feature type="compositionally biased region" description="Low complexity" evidence="3">
    <location>
        <begin position="659"/>
        <end position="672"/>
    </location>
</feature>
<feature type="region of interest" description="Disordered" evidence="3">
    <location>
        <begin position="381"/>
        <end position="410"/>
    </location>
</feature>
<sequence length="1516" mass="169696">MLLDKFPAPQDKGSGINSSWLRGSVLKLKRCLPSGEEGAALARATVSHRSPSPSRRAFEVGQASSRSAFSHDVFKRSASVDLGRIASHRGPSTTPTRLSSHEHTGFQRKEHVQEERRGRRVGAAAAREVASSTCGSSKAADMAELVSERLQACAAVRTPRIPGGYSSGSRPRDKVVEREEVVDTFCKRGLLMKVPDYLTKLTGASREGVRAVPHLRPPDYGAGRKSNVPHAIRKTKSGTVASATVPISAKQWLLQAIGLKDTEIREMFIQMESIPQLAGEHVREIRAEWEAMEARVNRVPPEAGFLVKDRLLLEKVRELIIRFVECTNPVVSPIPGDQGTELSKNVDEVEGSKHEDISAKDAEPAAPAAAHLTEVDNEPVAVEKQAKDNPPQDQQQSLEPHKSAAPPPSSLPSYIPVEDYVVNKYVVQPELLGRPDCKFTYSPFDKRWYTVVFPALQPGKREDVQLLGDWLQHAMQKNHCEKVDGRFENVEAAFVLHSIAFLEIVRQVDIHCEERGNLLLHLWRQLLRIFNQVLVRAEPKLNATEDEMKRLRDDLEGAKDHLSRMLSDHDFYRDQYDVIRAKLKDKDIEMRKIKRCRLCRTENMSPRSRNEYLVNLKKRSISFRYTHEPTEEELKQQEEELKKQLELKRQEEERKKLEAGGATAEGAQAEGAEAGKKAGADESTEQLTEEELQQLEEGEKQQTAAPVSETNRRDDYTQTDPSKGLRRCQSAPPSIFPPKKIVEAKEKGGEEVEKEVKAEAEGAGAEAEAGGAAPQAELSADDLKALAGGWVDPEAAGKDKAEGPPIVERLKEFETLAVDTIGLLDRLPMEGALAEKIEVLLKKYCEMTGTVLGDKFREKFMQRHKSLMQGKRGSVAVESAKVSFIEGGPSSGRPSEMRKSRKSKGSKFGSQLKSYVPLGFAKMMKIYNPPKTVKFFNVRQLTKLIASVYVSKIVADSVDDSCNNERQTCCEFVYDFMLNQYGLKGLSESAIFGVFKTVKTLITNKEIEKHHKIRVFSRFVGMDETNNYSEPDLYLYLKILQRASSKTGVLLPSDQDDGLIFLNASQYAFIADEPNLVAYFGSQGAALSFVEKYVAKNAVTEKASPEIRKLVKESEVRKVDWDLLVEAILAVYPHKMDTIQDERRKSIQVSKPVPKDKATELENLFIAGDANQDGVLTFSEFREIVTTADSSISQQSAIRMFRETLLMMPDGGDSISPQAFAQIAYNHGIEAPASTVFDLLKKTWSQVQDDIDPEKVNASKDEYDFSKEVLQDLMQQKVDVNSAVQTFRQFVLRFCGQDEEEQPASQQMQEGDEEALLQEEDGLEGLTVAEWAQLTPGLPPTVNVSTDAGKGLVAKYTALSGEVKELEAQVRDAREQKLSLQAEVKETREQKLSLQAEVKETREQKLSLQAEVKETREQKLSLQAEVKDAKEKKVHAEGLLAAKQDEVMDRMAKLEAETKNGKAELEKQLEQCNAKLEQLQLANADLHKAMAELRELNKKHQERIFELEFLVYHEHK</sequence>
<dbReference type="HOGENOM" id="CLU_266156_0_0_1"/>
<evidence type="ECO:0000256" key="3">
    <source>
        <dbReference type="SAM" id="MobiDB-lite"/>
    </source>
</evidence>
<protein>
    <recommendedName>
        <fullName evidence="4">EF-hand domain-containing protein</fullName>
    </recommendedName>
</protein>
<evidence type="ECO:0000313" key="6">
    <source>
        <dbReference type="Proteomes" id="UP000001514"/>
    </source>
</evidence>
<evidence type="ECO:0000256" key="2">
    <source>
        <dbReference type="SAM" id="Coils"/>
    </source>
</evidence>
<feature type="compositionally biased region" description="Basic and acidic residues" evidence="3">
    <location>
        <begin position="344"/>
        <end position="363"/>
    </location>
</feature>
<feature type="region of interest" description="Disordered" evidence="3">
    <location>
        <begin position="84"/>
        <end position="124"/>
    </location>
</feature>
<dbReference type="PANTHER" id="PTHR34894:SF5">
    <property type="entry name" value="EF-HAND DOMAIN-CONTAINING PROTEIN"/>
    <property type="match status" value="1"/>
</dbReference>
<feature type="compositionally biased region" description="Acidic residues" evidence="3">
    <location>
        <begin position="682"/>
        <end position="696"/>
    </location>
</feature>
<dbReference type="InterPro" id="IPR002048">
    <property type="entry name" value="EF_hand_dom"/>
</dbReference>
<dbReference type="PANTHER" id="PTHR34894">
    <property type="entry name" value="SAM-DEPENDENT METHYLTRANSFERASE RSMI, CONSERVED SITE"/>
    <property type="match status" value="1"/>
</dbReference>
<keyword evidence="1" id="KW-0106">Calcium</keyword>